<dbReference type="InterPro" id="IPR001647">
    <property type="entry name" value="HTH_TetR"/>
</dbReference>
<dbReference type="PANTHER" id="PTHR30055:SF234">
    <property type="entry name" value="HTH-TYPE TRANSCRIPTIONAL REGULATOR BETI"/>
    <property type="match status" value="1"/>
</dbReference>
<evidence type="ECO:0000256" key="3">
    <source>
        <dbReference type="ARBA" id="ARBA00023163"/>
    </source>
</evidence>
<keyword evidence="7" id="KW-1185">Reference proteome</keyword>
<dbReference type="InterPro" id="IPR041347">
    <property type="entry name" value="MftR_C"/>
</dbReference>
<keyword evidence="1" id="KW-0805">Transcription regulation</keyword>
<evidence type="ECO:0000259" key="5">
    <source>
        <dbReference type="PROSITE" id="PS50977"/>
    </source>
</evidence>
<dbReference type="RefSeq" id="WP_345343792.1">
    <property type="nucleotide sequence ID" value="NZ_BAABFB010000029.1"/>
</dbReference>
<dbReference type="Proteomes" id="UP001501183">
    <property type="component" value="Unassembled WGS sequence"/>
</dbReference>
<dbReference type="InterPro" id="IPR009057">
    <property type="entry name" value="Homeodomain-like_sf"/>
</dbReference>
<dbReference type="EMBL" id="BAABFB010000029">
    <property type="protein sequence ID" value="GAA4476964.1"/>
    <property type="molecule type" value="Genomic_DNA"/>
</dbReference>
<evidence type="ECO:0000256" key="1">
    <source>
        <dbReference type="ARBA" id="ARBA00023015"/>
    </source>
</evidence>
<sequence length="198" mass="21549">MTARVTAPGLRERKKARTRDAIRAAAMRLFTERGYDATTVEQIAEAAEVSPSTFFRYFPTKERVVLADDLDAPTLAALTAIPLDVPPLTAFRQAFETTLAAMSPEQLHLETARNQLLLAVPALRAAFTDELYRSIDMAAAVIAERQGTPPDDRVRVLAGAMIGAVVAMVETAPDDLRYAIRALELLEGTLASQAPDPR</sequence>
<name>A0ABP8NXA5_9NOCA</name>
<evidence type="ECO:0000313" key="6">
    <source>
        <dbReference type="EMBL" id="GAA4476964.1"/>
    </source>
</evidence>
<dbReference type="Pfam" id="PF17754">
    <property type="entry name" value="TetR_C_14"/>
    <property type="match status" value="1"/>
</dbReference>
<reference evidence="7" key="1">
    <citation type="journal article" date="2019" name="Int. J. Syst. Evol. Microbiol.">
        <title>The Global Catalogue of Microorganisms (GCM) 10K type strain sequencing project: providing services to taxonomists for standard genome sequencing and annotation.</title>
        <authorList>
            <consortium name="The Broad Institute Genomics Platform"/>
            <consortium name="The Broad Institute Genome Sequencing Center for Infectious Disease"/>
            <person name="Wu L."/>
            <person name="Ma J."/>
        </authorList>
    </citation>
    <scope>NUCLEOTIDE SEQUENCE [LARGE SCALE GENOMIC DNA]</scope>
    <source>
        <strain evidence="7">JCM 32206</strain>
    </source>
</reference>
<feature type="domain" description="HTH tetR-type" evidence="5">
    <location>
        <begin position="16"/>
        <end position="76"/>
    </location>
</feature>
<keyword evidence="3" id="KW-0804">Transcription</keyword>
<protein>
    <recommendedName>
        <fullName evidence="5">HTH tetR-type domain-containing protein</fullName>
    </recommendedName>
</protein>
<organism evidence="6 7">
    <name type="scientific">Rhodococcus olei</name>
    <dbReference type="NCBI Taxonomy" id="2161675"/>
    <lineage>
        <taxon>Bacteria</taxon>
        <taxon>Bacillati</taxon>
        <taxon>Actinomycetota</taxon>
        <taxon>Actinomycetes</taxon>
        <taxon>Mycobacteriales</taxon>
        <taxon>Nocardiaceae</taxon>
        <taxon>Rhodococcus</taxon>
    </lineage>
</organism>
<dbReference type="SUPFAM" id="SSF46689">
    <property type="entry name" value="Homeodomain-like"/>
    <property type="match status" value="1"/>
</dbReference>
<dbReference type="Gene3D" id="1.10.357.10">
    <property type="entry name" value="Tetracycline Repressor, domain 2"/>
    <property type="match status" value="1"/>
</dbReference>
<dbReference type="PROSITE" id="PS50977">
    <property type="entry name" value="HTH_TETR_2"/>
    <property type="match status" value="1"/>
</dbReference>
<evidence type="ECO:0000256" key="4">
    <source>
        <dbReference type="PROSITE-ProRule" id="PRU00335"/>
    </source>
</evidence>
<evidence type="ECO:0000313" key="7">
    <source>
        <dbReference type="Proteomes" id="UP001501183"/>
    </source>
</evidence>
<proteinExistence type="predicted"/>
<dbReference type="PRINTS" id="PR00455">
    <property type="entry name" value="HTHTETR"/>
</dbReference>
<comment type="caution">
    <text evidence="6">The sequence shown here is derived from an EMBL/GenBank/DDBJ whole genome shotgun (WGS) entry which is preliminary data.</text>
</comment>
<accession>A0ABP8NXA5</accession>
<feature type="DNA-binding region" description="H-T-H motif" evidence="4">
    <location>
        <begin position="39"/>
        <end position="58"/>
    </location>
</feature>
<keyword evidence="2 4" id="KW-0238">DNA-binding</keyword>
<dbReference type="InterPro" id="IPR050109">
    <property type="entry name" value="HTH-type_TetR-like_transc_reg"/>
</dbReference>
<dbReference type="PANTHER" id="PTHR30055">
    <property type="entry name" value="HTH-TYPE TRANSCRIPTIONAL REGULATOR RUTR"/>
    <property type="match status" value="1"/>
</dbReference>
<evidence type="ECO:0000256" key="2">
    <source>
        <dbReference type="ARBA" id="ARBA00023125"/>
    </source>
</evidence>
<dbReference type="Pfam" id="PF00440">
    <property type="entry name" value="TetR_N"/>
    <property type="match status" value="1"/>
</dbReference>
<gene>
    <name evidence="6" type="ORF">GCM10023094_18160</name>
</gene>
<dbReference type="Gene3D" id="1.10.10.60">
    <property type="entry name" value="Homeodomain-like"/>
    <property type="match status" value="1"/>
</dbReference>